<dbReference type="Gene3D" id="3.40.50.300">
    <property type="entry name" value="P-loop containing nucleotide triphosphate hydrolases"/>
    <property type="match status" value="2"/>
</dbReference>
<keyword evidence="3" id="KW-0812">Transmembrane</keyword>
<feature type="region of interest" description="Disordered" evidence="6">
    <location>
        <begin position="517"/>
        <end position="582"/>
    </location>
</feature>
<evidence type="ECO:0000256" key="3">
    <source>
        <dbReference type="ARBA" id="ARBA00022692"/>
    </source>
</evidence>
<accession>T1AW85</accession>
<sequence>MFYDLMALHSALLLGLILGGTLTPRVLGTGPDALFQRWAHRTAWSLSWRGALLLGAALAAGVGDWSGAVAAGSTWIVAESFIHRRRQKARRGEVALRGSQLQRASVVAQMCEKRYRGKLGGIVIGGVPMPRELEPRHLLVTGAPGTGKSVTIAEILDAIRERGDRAAVGDPKGEYLARFWRAGDVVLNPLDARSAQWSPLAEMRAPEDAALLARSLVPDAEGQDASWHRFAQQFLQGILLHCHSASLDNAAIVHLSLHAKLDELRERLAGTPAAGLLPEKADSPMFHSVRGTASPYIQPLSWLSPHAGAKAFSVRAWARDGAGAAWWNYQDAQISAMRTLIGAQLDLIALGVLEQPADPDCRTWLILDETAAIGRLANLEDFLTRARKSGGCAILGVQAIDQLVRLYGQHSAHTLVSCCGSQLTLACGDANTAEYCSRLLGDHQVSRLTRASGRADHGAQQTSTRQISVERLVLPSELDTHRLPKLCGFLKFGAGDLPIAAVRLTPRDRPIVAAAFEPTRPVPPAPATPAAPPVVPAPTGAAPVQTPAPAPELTAQLQALRDASWRDDADAKTSAAGTGDAA</sequence>
<evidence type="ECO:0000256" key="4">
    <source>
        <dbReference type="ARBA" id="ARBA00022989"/>
    </source>
</evidence>
<evidence type="ECO:0000256" key="5">
    <source>
        <dbReference type="ARBA" id="ARBA00023136"/>
    </source>
</evidence>
<dbReference type="InterPro" id="IPR019476">
    <property type="entry name" value="T4SS_TraD_DNA-bd"/>
</dbReference>
<gene>
    <name evidence="8" type="ORF">B2A_03617</name>
</gene>
<evidence type="ECO:0000259" key="7">
    <source>
        <dbReference type="Pfam" id="PF10412"/>
    </source>
</evidence>
<dbReference type="InterPro" id="IPR027417">
    <property type="entry name" value="P-loop_NTPase"/>
</dbReference>
<dbReference type="GO" id="GO:0005886">
    <property type="term" value="C:plasma membrane"/>
    <property type="evidence" value="ECO:0007669"/>
    <property type="project" value="UniProtKB-SubCell"/>
</dbReference>
<dbReference type="CDD" id="cd01127">
    <property type="entry name" value="TrwB_TraG_TraD_VirD4"/>
    <property type="match status" value="1"/>
</dbReference>
<dbReference type="InterPro" id="IPR051539">
    <property type="entry name" value="T4SS-coupling_protein"/>
</dbReference>
<protein>
    <submittedName>
        <fullName evidence="8">Conjugal transfer protein TraD</fullName>
    </submittedName>
</protein>
<evidence type="ECO:0000256" key="6">
    <source>
        <dbReference type="SAM" id="MobiDB-lite"/>
    </source>
</evidence>
<dbReference type="EMBL" id="AUZZ01002414">
    <property type="protein sequence ID" value="EQD60583.1"/>
    <property type="molecule type" value="Genomic_DNA"/>
</dbReference>
<evidence type="ECO:0000256" key="2">
    <source>
        <dbReference type="ARBA" id="ARBA00022475"/>
    </source>
</evidence>
<feature type="compositionally biased region" description="Pro residues" evidence="6">
    <location>
        <begin position="520"/>
        <end position="536"/>
    </location>
</feature>
<keyword evidence="5" id="KW-0472">Membrane</keyword>
<proteinExistence type="predicted"/>
<name>T1AW85_9ZZZZ</name>
<dbReference type="Pfam" id="PF10412">
    <property type="entry name" value="TrwB_AAD_bind"/>
    <property type="match status" value="1"/>
</dbReference>
<evidence type="ECO:0000256" key="1">
    <source>
        <dbReference type="ARBA" id="ARBA00004651"/>
    </source>
</evidence>
<evidence type="ECO:0000313" key="8">
    <source>
        <dbReference type="EMBL" id="EQD60583.1"/>
    </source>
</evidence>
<dbReference type="AlphaFoldDB" id="T1AW85"/>
<organism evidence="8">
    <name type="scientific">mine drainage metagenome</name>
    <dbReference type="NCBI Taxonomy" id="410659"/>
    <lineage>
        <taxon>unclassified sequences</taxon>
        <taxon>metagenomes</taxon>
        <taxon>ecological metagenomes</taxon>
    </lineage>
</organism>
<comment type="subcellular location">
    <subcellularLocation>
        <location evidence="1">Cell membrane</location>
        <topology evidence="1">Multi-pass membrane protein</topology>
    </subcellularLocation>
</comment>
<dbReference type="PANTHER" id="PTHR37937">
    <property type="entry name" value="CONJUGATIVE TRANSFER: DNA TRANSPORT"/>
    <property type="match status" value="1"/>
</dbReference>
<dbReference type="PANTHER" id="PTHR37937:SF1">
    <property type="entry name" value="CONJUGATIVE TRANSFER: DNA TRANSPORT"/>
    <property type="match status" value="1"/>
</dbReference>
<keyword evidence="4" id="KW-1133">Transmembrane helix</keyword>
<keyword evidence="2" id="KW-1003">Cell membrane</keyword>
<comment type="caution">
    <text evidence="8">The sequence shown here is derived from an EMBL/GenBank/DDBJ whole genome shotgun (WGS) entry which is preliminary data.</text>
</comment>
<feature type="compositionally biased region" description="Low complexity" evidence="6">
    <location>
        <begin position="537"/>
        <end position="547"/>
    </location>
</feature>
<dbReference type="SUPFAM" id="SSF52540">
    <property type="entry name" value="P-loop containing nucleoside triphosphate hydrolases"/>
    <property type="match status" value="1"/>
</dbReference>
<feature type="domain" description="Type IV secretion system coupling protein TraD DNA-binding" evidence="7">
    <location>
        <begin position="123"/>
        <end position="505"/>
    </location>
</feature>
<reference evidence="8" key="2">
    <citation type="journal article" date="2014" name="ISME J.">
        <title>Microbial stratification in low pH oxic and suboxic macroscopic growths along an acid mine drainage.</title>
        <authorList>
            <person name="Mendez-Garcia C."/>
            <person name="Mesa V."/>
            <person name="Sprenger R.R."/>
            <person name="Richter M."/>
            <person name="Diez M.S."/>
            <person name="Solano J."/>
            <person name="Bargiela R."/>
            <person name="Golyshina O.V."/>
            <person name="Manteca A."/>
            <person name="Ramos J.L."/>
            <person name="Gallego J.R."/>
            <person name="Llorente I."/>
            <person name="Martins Dos Santos V.A."/>
            <person name="Jensen O.N."/>
            <person name="Pelaez A.I."/>
            <person name="Sanchez J."/>
            <person name="Ferrer M."/>
        </authorList>
    </citation>
    <scope>NUCLEOTIDE SEQUENCE</scope>
</reference>
<reference evidence="8" key="1">
    <citation type="submission" date="2013-08" db="EMBL/GenBank/DDBJ databases">
        <authorList>
            <person name="Mendez C."/>
            <person name="Richter M."/>
            <person name="Ferrer M."/>
            <person name="Sanchez J."/>
        </authorList>
    </citation>
    <scope>NUCLEOTIDE SEQUENCE</scope>
</reference>